<dbReference type="GO" id="GO:0046872">
    <property type="term" value="F:metal ion binding"/>
    <property type="evidence" value="ECO:0007669"/>
    <property type="project" value="UniProtKB-KW"/>
</dbReference>
<evidence type="ECO:0000256" key="1">
    <source>
        <dbReference type="ARBA" id="ARBA00022694"/>
    </source>
</evidence>
<dbReference type="STRING" id="763407.A0A167MBR6"/>
<sequence length="157" mass="17754">MAKKKQGIPGANQQQLQTYQRMNFLHQAATLMSTIILPTQNQPTTLKNKKWSNTKSTHTLHPLGQYYNSTMKKIGRRMVFRLDPNVKRTICKQCDSTLVPGLTSSIHVTSRPETAVITTCKVCGTTKKFLARKKHSLFSNRPENLVDRANPNADKNT</sequence>
<dbReference type="InParanoid" id="A0A167MBR6"/>
<dbReference type="GO" id="GO:0005655">
    <property type="term" value="C:nucleolar ribonuclease P complex"/>
    <property type="evidence" value="ECO:0007669"/>
    <property type="project" value="TreeGrafter"/>
</dbReference>
<dbReference type="AlphaFoldDB" id="A0A167MBR6"/>
<proteinExistence type="inferred from homology"/>
<keyword evidence="3" id="KW-0862">Zinc</keyword>
<evidence type="ECO:0000256" key="4">
    <source>
        <dbReference type="ARBA" id="ARBA00038402"/>
    </source>
</evidence>
<evidence type="ECO:0000256" key="2">
    <source>
        <dbReference type="ARBA" id="ARBA00022723"/>
    </source>
</evidence>
<dbReference type="PANTHER" id="PTHR14742:SF0">
    <property type="entry name" value="RIBONUCLEASE P PROTEIN SUBUNIT P21"/>
    <property type="match status" value="1"/>
</dbReference>
<dbReference type="InterPro" id="IPR007175">
    <property type="entry name" value="Rpr2/Snm1/Rpp21"/>
</dbReference>
<comment type="similarity">
    <text evidence="4">Belongs to the eukaryotic/archaeal RNase P protein component 4 family.</text>
</comment>
<dbReference type="GO" id="GO:0008033">
    <property type="term" value="P:tRNA processing"/>
    <property type="evidence" value="ECO:0007669"/>
    <property type="project" value="UniProtKB-KW"/>
</dbReference>
<reference evidence="6" key="1">
    <citation type="submission" date="2015-06" db="EMBL/GenBank/DDBJ databases">
        <title>Expansion of signal transduction pathways in fungi by whole-genome duplication.</title>
        <authorList>
            <consortium name="DOE Joint Genome Institute"/>
            <person name="Corrochano L.M."/>
            <person name="Kuo A."/>
            <person name="Marcet-Houben M."/>
            <person name="Polaino S."/>
            <person name="Salamov A."/>
            <person name="Villalobos J.M."/>
            <person name="Alvarez M.I."/>
            <person name="Avalos J."/>
            <person name="Benito E.P."/>
            <person name="Benoit I."/>
            <person name="Burger G."/>
            <person name="Camino L.P."/>
            <person name="Canovas D."/>
            <person name="Cerda-Olmedo E."/>
            <person name="Cheng J.-F."/>
            <person name="Dominguez A."/>
            <person name="Elias M."/>
            <person name="Eslava A.P."/>
            <person name="Glaser F."/>
            <person name="Grimwood J."/>
            <person name="Gutierrez G."/>
            <person name="Heitman J."/>
            <person name="Henrissat B."/>
            <person name="Iturriaga E.A."/>
            <person name="Lang B.F."/>
            <person name="Lavin J.L."/>
            <person name="Lee S."/>
            <person name="Li W."/>
            <person name="Lindquist E."/>
            <person name="Lopez-Garcia S."/>
            <person name="Luque E.M."/>
            <person name="Marcos A.T."/>
            <person name="Martin J."/>
            <person name="McCluskey K."/>
            <person name="Medina H.R."/>
            <person name="Miralles-Duran A."/>
            <person name="Miyazaki A."/>
            <person name="Munoz-Torres E."/>
            <person name="Oguiza J.A."/>
            <person name="Ohm R."/>
            <person name="Olmedo M."/>
            <person name="Orejas M."/>
            <person name="Ortiz-Castellanos L."/>
            <person name="Pisabarro A.G."/>
            <person name="Rodriguez-Romero J."/>
            <person name="Ruiz-Herrera J."/>
            <person name="Ruiz-Vazquez R."/>
            <person name="Sanz C."/>
            <person name="Schackwitz W."/>
            <person name="Schmutz J."/>
            <person name="Shahriari M."/>
            <person name="Shelest E."/>
            <person name="Silva-Franco F."/>
            <person name="Soanes D."/>
            <person name="Syed K."/>
            <person name="Tagua V.G."/>
            <person name="Talbot N.J."/>
            <person name="Thon M."/>
            <person name="De vries R.P."/>
            <person name="Wiebenga A."/>
            <person name="Yadav J.S."/>
            <person name="Braun E.L."/>
            <person name="Baker S."/>
            <person name="Garre V."/>
            <person name="Horwitz B."/>
            <person name="Torres-Martinez S."/>
            <person name="Idnurm A."/>
            <person name="Herrera-Estrella A."/>
            <person name="Gabaldon T."/>
            <person name="Grigoriev I.V."/>
        </authorList>
    </citation>
    <scope>NUCLEOTIDE SEQUENCE [LARGE SCALE GENOMIC DNA]</scope>
    <source>
        <strain evidence="6">NRRL 1555(-)</strain>
    </source>
</reference>
<evidence type="ECO:0000256" key="3">
    <source>
        <dbReference type="ARBA" id="ARBA00022833"/>
    </source>
</evidence>
<dbReference type="GeneID" id="28994828"/>
<evidence type="ECO:0000313" key="6">
    <source>
        <dbReference type="Proteomes" id="UP000077315"/>
    </source>
</evidence>
<dbReference type="Proteomes" id="UP000077315">
    <property type="component" value="Unassembled WGS sequence"/>
</dbReference>
<dbReference type="RefSeq" id="XP_018290429.1">
    <property type="nucleotide sequence ID" value="XM_018433922.1"/>
</dbReference>
<dbReference type="PANTHER" id="PTHR14742">
    <property type="entry name" value="RIBONUCLEASE P SUBUNIT P21"/>
    <property type="match status" value="1"/>
</dbReference>
<dbReference type="Gene3D" id="6.20.50.20">
    <property type="match status" value="1"/>
</dbReference>
<dbReference type="OrthoDB" id="128536at2759"/>
<evidence type="ECO:0000313" key="5">
    <source>
        <dbReference type="EMBL" id="OAD72389.1"/>
    </source>
</evidence>
<organism evidence="5 6">
    <name type="scientific">Phycomyces blakesleeanus (strain ATCC 8743b / DSM 1359 / FGSC 10004 / NBRC 33097 / NRRL 1555)</name>
    <dbReference type="NCBI Taxonomy" id="763407"/>
    <lineage>
        <taxon>Eukaryota</taxon>
        <taxon>Fungi</taxon>
        <taxon>Fungi incertae sedis</taxon>
        <taxon>Mucoromycota</taxon>
        <taxon>Mucoromycotina</taxon>
        <taxon>Mucoromycetes</taxon>
        <taxon>Mucorales</taxon>
        <taxon>Phycomycetaceae</taxon>
        <taxon>Phycomyces</taxon>
    </lineage>
</organism>
<keyword evidence="1" id="KW-0819">tRNA processing</keyword>
<dbReference type="EMBL" id="KV440983">
    <property type="protein sequence ID" value="OAD72389.1"/>
    <property type="molecule type" value="Genomic_DNA"/>
</dbReference>
<keyword evidence="6" id="KW-1185">Reference proteome</keyword>
<gene>
    <name evidence="5" type="ORF">PHYBLDRAFT_159140</name>
</gene>
<keyword evidence="2" id="KW-0479">Metal-binding</keyword>
<accession>A0A167MBR6</accession>
<protein>
    <submittedName>
        <fullName evidence="5">Uncharacterized protein</fullName>
    </submittedName>
</protein>
<dbReference type="Pfam" id="PF04032">
    <property type="entry name" value="Rpr2"/>
    <property type="match status" value="1"/>
</dbReference>
<name>A0A167MBR6_PHYB8</name>
<dbReference type="VEuPathDB" id="FungiDB:PHYBLDRAFT_159140"/>